<dbReference type="Pfam" id="PF07809">
    <property type="entry name" value="RTP801_C"/>
    <property type="match status" value="1"/>
</dbReference>
<comment type="subcellular location">
    <subcellularLocation>
        <location evidence="1">Cytoplasm</location>
    </subcellularLocation>
</comment>
<evidence type="ECO:0000256" key="2">
    <source>
        <dbReference type="ARBA" id="ARBA00010670"/>
    </source>
</evidence>
<evidence type="ECO:0000313" key="4">
    <source>
        <dbReference type="EMBL" id="JAV48203.1"/>
    </source>
</evidence>
<dbReference type="AlphaFoldDB" id="A0A1W7RAP0"/>
<dbReference type="GO" id="GO:0006915">
    <property type="term" value="P:apoptotic process"/>
    <property type="evidence" value="ECO:0007669"/>
    <property type="project" value="TreeGrafter"/>
</dbReference>
<sequence>MANERGAKSTLKQIKTVIDSWIKLLSSKKIICNRKMKLQNASKSPDIPATEYEWFDLNENVPFEDALELTKCKLVAEMVEDRLRQAKGLLQCREVLIPCNLTMRIAKNVLKMSENEPCGLRGCVIYINLEEKNVCTRLGKVACDSETVSTFEITLNLRQDLSRWLNIRRLLPEKLLKKLGQDKEIVISEAYTLCKKKLYRSNSS</sequence>
<dbReference type="GO" id="GO:0009968">
    <property type="term" value="P:negative regulation of signal transduction"/>
    <property type="evidence" value="ECO:0007669"/>
    <property type="project" value="InterPro"/>
</dbReference>
<dbReference type="PANTHER" id="PTHR12478">
    <property type="entry name" value="DNA-DAMAGE-INDUCIBLE TRANSCRIPT 4 PROTEIN DDIT4"/>
    <property type="match status" value="1"/>
</dbReference>
<comment type="similarity">
    <text evidence="2">Belongs to the DDIT4 family.</text>
</comment>
<name>A0A1W7RAP0_9SCOR</name>
<reference evidence="4" key="1">
    <citation type="submission" date="2016-11" db="EMBL/GenBank/DDBJ databases">
        <title>Venom-gland transcriptomics and venom proteomics of the black-back scorpion (Hadrurus spadix) reveal detectability challenges and an unexplored realm of animal toxin diversity.</title>
        <authorList>
            <person name="Rokyta D.R."/>
            <person name="Ward M.J."/>
        </authorList>
    </citation>
    <scope>NUCLEOTIDE SEQUENCE</scope>
    <source>
        <tissue evidence="4">Venom gland</tissue>
    </source>
</reference>
<evidence type="ECO:0000256" key="3">
    <source>
        <dbReference type="ARBA" id="ARBA00022490"/>
    </source>
</evidence>
<protein>
    <submittedName>
        <fullName evidence="4">DNA damage-inducible transcript 4-like protein</fullName>
    </submittedName>
</protein>
<dbReference type="Gene3D" id="3.90.470.40">
    <property type="entry name" value="RTP801-like"/>
    <property type="match status" value="1"/>
</dbReference>
<accession>A0A1W7RAP0</accession>
<dbReference type="GO" id="GO:0032006">
    <property type="term" value="P:regulation of TOR signaling"/>
    <property type="evidence" value="ECO:0007669"/>
    <property type="project" value="TreeGrafter"/>
</dbReference>
<dbReference type="EMBL" id="GFAH01000186">
    <property type="protein sequence ID" value="JAV48203.1"/>
    <property type="molecule type" value="Transcribed_RNA"/>
</dbReference>
<organism evidence="4">
    <name type="scientific">Hadrurus spadix</name>
    <dbReference type="NCBI Taxonomy" id="141984"/>
    <lineage>
        <taxon>Eukaryota</taxon>
        <taxon>Metazoa</taxon>
        <taxon>Ecdysozoa</taxon>
        <taxon>Arthropoda</taxon>
        <taxon>Chelicerata</taxon>
        <taxon>Arachnida</taxon>
        <taxon>Scorpiones</taxon>
        <taxon>Iurida</taxon>
        <taxon>Iuroidea</taxon>
        <taxon>Hadrurus</taxon>
    </lineage>
</organism>
<dbReference type="InterPro" id="IPR038281">
    <property type="entry name" value="RTP801-like_C_sf"/>
</dbReference>
<proteinExistence type="inferred from homology"/>
<dbReference type="InterPro" id="IPR012918">
    <property type="entry name" value="RTP801-like"/>
</dbReference>
<keyword evidence="3" id="KW-0963">Cytoplasm</keyword>
<dbReference type="GO" id="GO:0005737">
    <property type="term" value="C:cytoplasm"/>
    <property type="evidence" value="ECO:0007669"/>
    <property type="project" value="UniProtKB-SubCell"/>
</dbReference>
<dbReference type="PANTHER" id="PTHR12478:SF16">
    <property type="entry name" value="PROTEIN CHARYBDE-RELATED"/>
    <property type="match status" value="1"/>
</dbReference>
<evidence type="ECO:0000256" key="1">
    <source>
        <dbReference type="ARBA" id="ARBA00004496"/>
    </source>
</evidence>